<dbReference type="PRINTS" id="PR00080">
    <property type="entry name" value="SDRFAMILY"/>
</dbReference>
<dbReference type="GO" id="GO:0016491">
    <property type="term" value="F:oxidoreductase activity"/>
    <property type="evidence" value="ECO:0007669"/>
    <property type="project" value="UniProtKB-KW"/>
</dbReference>
<evidence type="ECO:0000313" key="3">
    <source>
        <dbReference type="EMBL" id="CAB4365785.1"/>
    </source>
</evidence>
<dbReference type="Gene3D" id="3.40.50.720">
    <property type="entry name" value="NAD(P)-binding Rossmann-like Domain"/>
    <property type="match status" value="1"/>
</dbReference>
<dbReference type="FunFam" id="3.40.50.720:FF:000084">
    <property type="entry name" value="Short-chain dehydrogenase reductase"/>
    <property type="match status" value="1"/>
</dbReference>
<accession>A0A6J6AC79</accession>
<dbReference type="PRINTS" id="PR00081">
    <property type="entry name" value="GDHRDH"/>
</dbReference>
<keyword evidence="2" id="KW-0560">Oxidoreductase</keyword>
<dbReference type="EMBL" id="CAFAAV010000032">
    <property type="protein sequence ID" value="CAB4809174.1"/>
    <property type="molecule type" value="Genomic_DNA"/>
</dbReference>
<evidence type="ECO:0000256" key="2">
    <source>
        <dbReference type="ARBA" id="ARBA00023002"/>
    </source>
</evidence>
<comment type="similarity">
    <text evidence="1">Belongs to the short-chain dehydrogenases/reductases (SDR) family.</text>
</comment>
<dbReference type="SUPFAM" id="SSF51735">
    <property type="entry name" value="NAD(P)-binding Rossmann-fold domains"/>
    <property type="match status" value="1"/>
</dbReference>
<gene>
    <name evidence="4" type="ORF">UFOPK3099_00614</name>
    <name evidence="5" type="ORF">UFOPK3651_03580</name>
    <name evidence="6" type="ORF">UFOPK3931_00424</name>
    <name evidence="3" type="ORF">UFOPK4189_03526</name>
</gene>
<dbReference type="PROSITE" id="PS00061">
    <property type="entry name" value="ADH_SHORT"/>
    <property type="match status" value="1"/>
</dbReference>
<evidence type="ECO:0000313" key="6">
    <source>
        <dbReference type="EMBL" id="CAB4974848.1"/>
    </source>
</evidence>
<sequence length="250" mass="26466">MTLFSDRVVLITGAARNLGRDYASFFADDGARVVIADIDEAGAIAASAELVDAGRSAFGIGMDITDEASVERAVRTITDEFGAIEILVNNAGLWGDLTLQSALATEVEYWRKVIDVNLTGAFIVSRSVVPGMRERGWGRIVNISSQGAWKAGGAYSVSKLAMHSMSYGMAAELAPAGITVNCVAVGATFNAATQRHLSREVFDRGLAANLIKREGTSADMYGAIRYLCSDDAAYVTAQVISPNGGQVPQF</sequence>
<dbReference type="InterPro" id="IPR002347">
    <property type="entry name" value="SDR_fam"/>
</dbReference>
<dbReference type="PANTHER" id="PTHR43669:SF3">
    <property type="entry name" value="ALCOHOL DEHYDROGENASE, PUTATIVE (AFU_ORTHOLOGUE AFUA_3G03445)-RELATED"/>
    <property type="match status" value="1"/>
</dbReference>
<evidence type="ECO:0000256" key="1">
    <source>
        <dbReference type="ARBA" id="ARBA00006484"/>
    </source>
</evidence>
<dbReference type="PANTHER" id="PTHR43669">
    <property type="entry name" value="5-KETO-D-GLUCONATE 5-REDUCTASE"/>
    <property type="match status" value="1"/>
</dbReference>
<dbReference type="InterPro" id="IPR036291">
    <property type="entry name" value="NAD(P)-bd_dom_sf"/>
</dbReference>
<reference evidence="3" key="1">
    <citation type="submission" date="2020-05" db="EMBL/GenBank/DDBJ databases">
        <authorList>
            <person name="Chiriac C."/>
            <person name="Salcher M."/>
            <person name="Ghai R."/>
            <person name="Kavagutti S V."/>
        </authorList>
    </citation>
    <scope>NUCLEOTIDE SEQUENCE</scope>
</reference>
<evidence type="ECO:0000313" key="5">
    <source>
        <dbReference type="EMBL" id="CAB4962095.1"/>
    </source>
</evidence>
<dbReference type="InterPro" id="IPR020904">
    <property type="entry name" value="Sc_DH/Rdtase_CS"/>
</dbReference>
<name>A0A6J6AC79_9ZZZZ</name>
<proteinExistence type="inferred from homology"/>
<evidence type="ECO:0000313" key="4">
    <source>
        <dbReference type="EMBL" id="CAB4809174.1"/>
    </source>
</evidence>
<dbReference type="EMBL" id="CAESGF010000048">
    <property type="protein sequence ID" value="CAB4365785.1"/>
    <property type="molecule type" value="Genomic_DNA"/>
</dbReference>
<dbReference type="EMBL" id="CAFBOL010000006">
    <property type="protein sequence ID" value="CAB4974848.1"/>
    <property type="molecule type" value="Genomic_DNA"/>
</dbReference>
<dbReference type="EMBL" id="CAFBMT010000062">
    <property type="protein sequence ID" value="CAB4962095.1"/>
    <property type="molecule type" value="Genomic_DNA"/>
</dbReference>
<dbReference type="AlphaFoldDB" id="A0A6J6AC79"/>
<protein>
    <submittedName>
        <fullName evidence="3">Unannotated protein</fullName>
    </submittedName>
</protein>
<dbReference type="Pfam" id="PF00106">
    <property type="entry name" value="adh_short"/>
    <property type="match status" value="1"/>
</dbReference>
<organism evidence="3">
    <name type="scientific">freshwater metagenome</name>
    <dbReference type="NCBI Taxonomy" id="449393"/>
    <lineage>
        <taxon>unclassified sequences</taxon>
        <taxon>metagenomes</taxon>
        <taxon>ecological metagenomes</taxon>
    </lineage>
</organism>